<gene>
    <name evidence="2" type="ORF">GCM10023307_00750</name>
</gene>
<evidence type="ECO:0000313" key="3">
    <source>
        <dbReference type="Proteomes" id="UP001499959"/>
    </source>
</evidence>
<comment type="caution">
    <text evidence="2">The sequence shown here is derived from an EMBL/GenBank/DDBJ whole genome shotgun (WGS) entry which is preliminary data.</text>
</comment>
<evidence type="ECO:0000313" key="2">
    <source>
        <dbReference type="EMBL" id="GAA4780666.1"/>
    </source>
</evidence>
<keyword evidence="3" id="KW-1185">Reference proteome</keyword>
<dbReference type="EMBL" id="BAABJE010000001">
    <property type="protein sequence ID" value="GAA4780666.1"/>
    <property type="molecule type" value="Genomic_DNA"/>
</dbReference>
<keyword evidence="1" id="KW-1133">Transmembrane helix</keyword>
<feature type="transmembrane region" description="Helical" evidence="1">
    <location>
        <begin position="45"/>
        <end position="62"/>
    </location>
</feature>
<proteinExistence type="predicted"/>
<feature type="transmembrane region" description="Helical" evidence="1">
    <location>
        <begin position="107"/>
        <end position="132"/>
    </location>
</feature>
<evidence type="ECO:0000256" key="1">
    <source>
        <dbReference type="SAM" id="Phobius"/>
    </source>
</evidence>
<name>A0ABP9AH72_9GAMM</name>
<dbReference type="RefSeq" id="WP_345301293.1">
    <property type="nucleotide sequence ID" value="NZ_BAABJE010000001.1"/>
</dbReference>
<reference evidence="3" key="1">
    <citation type="journal article" date="2019" name="Int. J. Syst. Evol. Microbiol.">
        <title>The Global Catalogue of Microorganisms (GCM) 10K type strain sequencing project: providing services to taxonomists for standard genome sequencing and annotation.</title>
        <authorList>
            <consortium name="The Broad Institute Genomics Platform"/>
            <consortium name="The Broad Institute Genome Sequencing Center for Infectious Disease"/>
            <person name="Wu L."/>
            <person name="Ma J."/>
        </authorList>
    </citation>
    <scope>NUCLEOTIDE SEQUENCE [LARGE SCALE GENOMIC DNA]</scope>
    <source>
        <strain evidence="3">JCM 18204</strain>
    </source>
</reference>
<keyword evidence="1" id="KW-0472">Membrane</keyword>
<sequence>MHKPVYRTRDAAPVRSFVLAIAAVSTVAVLIPYAARIDLGHELPGALYGIGLWIVGFAAMIARWRLRLGIFAATFAAGAGVPAAVLGKLLWDIAVDPTSHNLWPFELGIAVAVGAVAALSGALVGWVMSVLAPPGKA</sequence>
<feature type="transmembrane region" description="Helical" evidence="1">
    <location>
        <begin position="12"/>
        <end position="33"/>
    </location>
</feature>
<feature type="transmembrane region" description="Helical" evidence="1">
    <location>
        <begin position="69"/>
        <end position="87"/>
    </location>
</feature>
<protein>
    <submittedName>
        <fullName evidence="2">Uncharacterized protein</fullName>
    </submittedName>
</protein>
<dbReference type="Proteomes" id="UP001499959">
    <property type="component" value="Unassembled WGS sequence"/>
</dbReference>
<keyword evidence="1" id="KW-0812">Transmembrane</keyword>
<organism evidence="2 3">
    <name type="scientific">Lysobacter hankyongensis</name>
    <dbReference type="NCBI Taxonomy" id="1176535"/>
    <lineage>
        <taxon>Bacteria</taxon>
        <taxon>Pseudomonadati</taxon>
        <taxon>Pseudomonadota</taxon>
        <taxon>Gammaproteobacteria</taxon>
        <taxon>Lysobacterales</taxon>
        <taxon>Lysobacteraceae</taxon>
        <taxon>Lysobacter</taxon>
    </lineage>
</organism>
<accession>A0ABP9AH72</accession>